<evidence type="ECO:0000256" key="8">
    <source>
        <dbReference type="SAM" id="Phobius"/>
    </source>
</evidence>
<dbReference type="InterPro" id="IPR051415">
    <property type="entry name" value="LAAT-1"/>
</dbReference>
<feature type="transmembrane region" description="Helical" evidence="8">
    <location>
        <begin position="93"/>
        <end position="116"/>
    </location>
</feature>
<keyword evidence="10" id="KW-1185">Reference proteome</keyword>
<feature type="compositionally biased region" description="Acidic residues" evidence="7">
    <location>
        <begin position="166"/>
        <end position="178"/>
    </location>
</feature>
<dbReference type="PANTHER" id="PTHR16201:SF44">
    <property type="entry name" value="SEVEN TRANSMEMBRANE PROTEIN 1"/>
    <property type="match status" value="1"/>
</dbReference>
<dbReference type="FunFam" id="1.20.1280.290:FF:000012">
    <property type="entry name" value="Vacuolar membrane PQ loop repeat protein"/>
    <property type="match status" value="1"/>
</dbReference>
<dbReference type="Proteomes" id="UP000076874">
    <property type="component" value="Unassembled WGS sequence"/>
</dbReference>
<feature type="transmembrane region" description="Helical" evidence="8">
    <location>
        <begin position="364"/>
        <end position="386"/>
    </location>
</feature>
<evidence type="ECO:0000313" key="9">
    <source>
        <dbReference type="EMBL" id="OAA61681.1"/>
    </source>
</evidence>
<dbReference type="SMART" id="SM00679">
    <property type="entry name" value="CTNS"/>
    <property type="match status" value="2"/>
</dbReference>
<dbReference type="EMBL" id="AZHD01000007">
    <property type="protein sequence ID" value="OAA61681.1"/>
    <property type="molecule type" value="Genomic_DNA"/>
</dbReference>
<dbReference type="InterPro" id="IPR006603">
    <property type="entry name" value="PQ-loop_rpt"/>
</dbReference>
<dbReference type="OrthoDB" id="8048523at2759"/>
<feature type="region of interest" description="Disordered" evidence="7">
    <location>
        <begin position="124"/>
        <end position="209"/>
    </location>
</feature>
<feature type="compositionally biased region" description="Basic residues" evidence="7">
    <location>
        <begin position="126"/>
        <end position="137"/>
    </location>
</feature>
<feature type="transmembrane region" description="Helical" evidence="8">
    <location>
        <begin position="36"/>
        <end position="54"/>
    </location>
</feature>
<dbReference type="GO" id="GO:0015174">
    <property type="term" value="F:basic amino acid transmembrane transporter activity"/>
    <property type="evidence" value="ECO:0007669"/>
    <property type="project" value="UniProtKB-ARBA"/>
</dbReference>
<evidence type="ECO:0000256" key="2">
    <source>
        <dbReference type="ARBA" id="ARBA00022692"/>
    </source>
</evidence>
<dbReference type="GO" id="GO:0034486">
    <property type="term" value="P:vacuolar transmembrane transport"/>
    <property type="evidence" value="ECO:0007669"/>
    <property type="project" value="UniProtKB-ARBA"/>
</dbReference>
<dbReference type="GO" id="GO:0098852">
    <property type="term" value="C:lytic vacuole membrane"/>
    <property type="evidence" value="ECO:0007669"/>
    <property type="project" value="UniProtKB-ARBA"/>
</dbReference>
<evidence type="ECO:0000313" key="10">
    <source>
        <dbReference type="Proteomes" id="UP000076874"/>
    </source>
</evidence>
<evidence type="ECO:0000256" key="3">
    <source>
        <dbReference type="ARBA" id="ARBA00022989"/>
    </source>
</evidence>
<dbReference type="FunFam" id="1.20.1280.290:FF:000009">
    <property type="entry name" value="PQ loop repeat family protein"/>
    <property type="match status" value="1"/>
</dbReference>
<reference evidence="9 10" key="1">
    <citation type="journal article" date="2016" name="Genome Biol. Evol.">
        <title>Divergent and convergent evolution of fungal pathogenicity.</title>
        <authorList>
            <person name="Shang Y."/>
            <person name="Xiao G."/>
            <person name="Zheng P."/>
            <person name="Cen K."/>
            <person name="Zhan S."/>
            <person name="Wang C."/>
        </authorList>
    </citation>
    <scope>NUCLEOTIDE SEQUENCE [LARGE SCALE GENOMIC DNA]</scope>
    <source>
        <strain evidence="9 10">RCEF 264</strain>
    </source>
</reference>
<comment type="caution">
    <text evidence="9">The sequence shown here is derived from an EMBL/GenBank/DDBJ whole genome shotgun (WGS) entry which is preliminary data.</text>
</comment>
<name>A0A167UL78_9HYPO</name>
<comment type="subcellular location">
    <subcellularLocation>
        <location evidence="1">Membrane</location>
        <topology evidence="1">Multi-pass membrane protein</topology>
    </subcellularLocation>
</comment>
<organism evidence="9 10">
    <name type="scientific">Niveomyces insectorum RCEF 264</name>
    <dbReference type="NCBI Taxonomy" id="1081102"/>
    <lineage>
        <taxon>Eukaryota</taxon>
        <taxon>Fungi</taxon>
        <taxon>Dikarya</taxon>
        <taxon>Ascomycota</taxon>
        <taxon>Pezizomycotina</taxon>
        <taxon>Sordariomycetes</taxon>
        <taxon>Hypocreomycetidae</taxon>
        <taxon>Hypocreales</taxon>
        <taxon>Cordycipitaceae</taxon>
        <taxon>Niveomyces</taxon>
    </lineage>
</organism>
<dbReference type="AlphaFoldDB" id="A0A167UL78"/>
<feature type="transmembrane region" description="Helical" evidence="8">
    <location>
        <begin position="293"/>
        <end position="312"/>
    </location>
</feature>
<feature type="transmembrane region" description="Helical" evidence="8">
    <location>
        <begin position="332"/>
        <end position="352"/>
    </location>
</feature>
<keyword evidence="2 8" id="KW-0812">Transmembrane</keyword>
<comment type="similarity">
    <text evidence="5">Belongs to the laat-1 family.</text>
</comment>
<evidence type="ECO:0000256" key="4">
    <source>
        <dbReference type="ARBA" id="ARBA00023136"/>
    </source>
</evidence>
<proteinExistence type="inferred from homology"/>
<protein>
    <submittedName>
        <fullName evidence="9">Vacuolar membrane pq loop repeat protein</fullName>
    </submittedName>
</protein>
<evidence type="ECO:0000256" key="6">
    <source>
        <dbReference type="ARBA" id="ARBA00050768"/>
    </source>
</evidence>
<sequence length="412" mass="43583">MAVATSAARSAVVAATVLRAAGVQPPLSVNDALSGVFGSVSMAAWICLLLPQLIQNYKAQSAEGLSMAFLFVWLLGDATNLAGALWTNLAPTAIALAVYFCIADAVLILQCLYYNAKAARHERARQQRHRHRNRRRSSSSITAVETADGDADGGVSDGDVAVYHEDAEDAENADDDSENGPLLSQRRRRSTSSIGLPGSHRRHSLRRTESNFDPLRRIVTGEDDAPDSSPWLHNTLSLAAVWVVGALGYFASYRLGAWEAADPVGGGGGGGDNNNNNGGGGDGGVRLPATTDVYTAVGLALGYFSAICYLCARIPQIVKNYREKSCDGLALLFFLLSLTGNITYGVSLVAYSQDGAYLLKALPWLVGSLGTIVEDVIIFVQFRIYAPKQAAQKAAGSHRPASSNGVSSYGAA</sequence>
<evidence type="ECO:0000256" key="7">
    <source>
        <dbReference type="SAM" id="MobiDB-lite"/>
    </source>
</evidence>
<dbReference type="Gene3D" id="1.20.1280.290">
    <property type="match status" value="2"/>
</dbReference>
<keyword evidence="4 8" id="KW-0472">Membrane</keyword>
<evidence type="ECO:0000256" key="1">
    <source>
        <dbReference type="ARBA" id="ARBA00004141"/>
    </source>
</evidence>
<dbReference type="Pfam" id="PF04193">
    <property type="entry name" value="PQ-loop"/>
    <property type="match status" value="2"/>
</dbReference>
<keyword evidence="3 8" id="KW-1133">Transmembrane helix</keyword>
<feature type="transmembrane region" description="Helical" evidence="8">
    <location>
        <begin position="66"/>
        <end position="87"/>
    </location>
</feature>
<feature type="transmembrane region" description="Helical" evidence="8">
    <location>
        <begin position="231"/>
        <end position="251"/>
    </location>
</feature>
<comment type="catalytic activity">
    <reaction evidence="6">
        <text>L-histidine(out) + L-arginine(in) = L-histidine(in) + L-arginine(out)</text>
        <dbReference type="Rhea" id="RHEA:71063"/>
        <dbReference type="ChEBI" id="CHEBI:32682"/>
        <dbReference type="ChEBI" id="CHEBI:57595"/>
    </reaction>
</comment>
<accession>A0A167UL78</accession>
<gene>
    <name evidence="9" type="ORF">SPI_04540</name>
</gene>
<dbReference type="PANTHER" id="PTHR16201">
    <property type="entry name" value="SEVEN TRANSMEMBRANE PROTEIN 1-RELATED"/>
    <property type="match status" value="1"/>
</dbReference>
<evidence type="ECO:0000256" key="5">
    <source>
        <dbReference type="ARBA" id="ARBA00038039"/>
    </source>
</evidence>